<feature type="domain" description="GHMP kinase C-terminal" evidence="3">
    <location>
        <begin position="122"/>
        <end position="197"/>
    </location>
</feature>
<keyword evidence="5" id="KW-1185">Reference proteome</keyword>
<organism evidence="4 5">
    <name type="scientific">Eumeta variegata</name>
    <name type="common">Bagworm moth</name>
    <name type="synonym">Eumeta japonica</name>
    <dbReference type="NCBI Taxonomy" id="151549"/>
    <lineage>
        <taxon>Eukaryota</taxon>
        <taxon>Metazoa</taxon>
        <taxon>Ecdysozoa</taxon>
        <taxon>Arthropoda</taxon>
        <taxon>Hexapoda</taxon>
        <taxon>Insecta</taxon>
        <taxon>Pterygota</taxon>
        <taxon>Neoptera</taxon>
        <taxon>Endopterygota</taxon>
        <taxon>Lepidoptera</taxon>
        <taxon>Glossata</taxon>
        <taxon>Ditrysia</taxon>
        <taxon>Tineoidea</taxon>
        <taxon>Psychidae</taxon>
        <taxon>Oiketicinae</taxon>
        <taxon>Eumeta</taxon>
    </lineage>
</organism>
<sequence length="356" mass="40878">MSFYGDDRRHQCCRLMIETDKRVTCQQIQTSLDIGMTQVRKNLYKYLAVRKLCIQWILYNLTDSQKLGRTNWCYEMLRKFAGGDLNIVHDVVTELETLNVDEDVIKRAKHVVTEIALTARAVDLLRAGDFRKVGELFFESHDSLRKWMETSCPELDELVDISRSVPGVYGSRVTGGGFGGCIVTLNWNQLARDRLLNQKRHGDQIRDRQIGKKSRTGIRTENTIVVVKEFIADKIGQVLVEPRAVQGSTVAGHDMRIKKSKEIRKRRRGKLSKIDLFHQDKASAYASAFAMTAIRDNDYEILEHPPHIYPTLLLMILIYFQETIKLVNVSRERGASQVVVVNSGCHLNTNKRTRRQ</sequence>
<evidence type="ECO:0000259" key="3">
    <source>
        <dbReference type="Pfam" id="PF08544"/>
    </source>
</evidence>
<dbReference type="InterPro" id="IPR013750">
    <property type="entry name" value="GHMP_kinase_C_dom"/>
</dbReference>
<dbReference type="PANTHER" id="PTHR10457:SF7">
    <property type="entry name" value="GALACTOKINASE-RELATED"/>
    <property type="match status" value="1"/>
</dbReference>
<dbReference type="EMBL" id="BGZK01000358">
    <property type="protein sequence ID" value="GBP39025.1"/>
    <property type="molecule type" value="Genomic_DNA"/>
</dbReference>
<dbReference type="OrthoDB" id="275179at2759"/>
<evidence type="ECO:0000256" key="2">
    <source>
        <dbReference type="ARBA" id="ARBA00022840"/>
    </source>
</evidence>
<dbReference type="PANTHER" id="PTHR10457">
    <property type="entry name" value="MEVALONATE KINASE/GALACTOKINASE"/>
    <property type="match status" value="1"/>
</dbReference>
<reference evidence="4 5" key="1">
    <citation type="journal article" date="2019" name="Commun. Biol.">
        <title>The bagworm genome reveals a unique fibroin gene that provides high tensile strength.</title>
        <authorList>
            <person name="Kono N."/>
            <person name="Nakamura H."/>
            <person name="Ohtoshi R."/>
            <person name="Tomita M."/>
            <person name="Numata K."/>
            <person name="Arakawa K."/>
        </authorList>
    </citation>
    <scope>NUCLEOTIDE SEQUENCE [LARGE SCALE GENOMIC DNA]</scope>
</reference>
<dbReference type="SUPFAM" id="SSF55060">
    <property type="entry name" value="GHMP Kinase, C-terminal domain"/>
    <property type="match status" value="1"/>
</dbReference>
<keyword evidence="1" id="KW-0547">Nucleotide-binding</keyword>
<dbReference type="GO" id="GO:0005524">
    <property type="term" value="F:ATP binding"/>
    <property type="evidence" value="ECO:0007669"/>
    <property type="project" value="UniProtKB-KW"/>
</dbReference>
<dbReference type="Pfam" id="PF08544">
    <property type="entry name" value="GHMP_kinases_C"/>
    <property type="match status" value="1"/>
</dbReference>
<evidence type="ECO:0000313" key="4">
    <source>
        <dbReference type="EMBL" id="GBP39025.1"/>
    </source>
</evidence>
<keyword evidence="4" id="KW-0808">Transferase</keyword>
<dbReference type="Proteomes" id="UP000299102">
    <property type="component" value="Unassembled WGS sequence"/>
</dbReference>
<dbReference type="GO" id="GO:0004335">
    <property type="term" value="F:galactokinase activity"/>
    <property type="evidence" value="ECO:0007669"/>
    <property type="project" value="TreeGrafter"/>
</dbReference>
<dbReference type="GO" id="GO:0005829">
    <property type="term" value="C:cytosol"/>
    <property type="evidence" value="ECO:0007669"/>
    <property type="project" value="TreeGrafter"/>
</dbReference>
<keyword evidence="4" id="KW-0418">Kinase</keyword>
<protein>
    <submittedName>
        <fullName evidence="4">Galactokinase</fullName>
    </submittedName>
</protein>
<dbReference type="InterPro" id="IPR036554">
    <property type="entry name" value="GHMP_kinase_C_sf"/>
</dbReference>
<dbReference type="STRING" id="151549.A0A4C1VMN4"/>
<gene>
    <name evidence="4" type="primary">GALK1</name>
    <name evidence="4" type="ORF">EVAR_89247_1</name>
</gene>
<name>A0A4C1VMN4_EUMVA</name>
<comment type="caution">
    <text evidence="4">The sequence shown here is derived from an EMBL/GenBank/DDBJ whole genome shotgun (WGS) entry which is preliminary data.</text>
</comment>
<proteinExistence type="predicted"/>
<keyword evidence="2" id="KW-0067">ATP-binding</keyword>
<evidence type="ECO:0000313" key="5">
    <source>
        <dbReference type="Proteomes" id="UP000299102"/>
    </source>
</evidence>
<dbReference type="AlphaFoldDB" id="A0A4C1VMN4"/>
<dbReference type="GO" id="GO:0006012">
    <property type="term" value="P:galactose metabolic process"/>
    <property type="evidence" value="ECO:0007669"/>
    <property type="project" value="TreeGrafter"/>
</dbReference>
<accession>A0A4C1VMN4</accession>
<evidence type="ECO:0000256" key="1">
    <source>
        <dbReference type="ARBA" id="ARBA00022741"/>
    </source>
</evidence>
<dbReference type="Gene3D" id="3.30.70.890">
    <property type="entry name" value="GHMP kinase, C-terminal domain"/>
    <property type="match status" value="1"/>
</dbReference>